<reference evidence="14" key="1">
    <citation type="journal article" date="2023" name="Mol. Biol. Evol.">
        <title>Third-Generation Sequencing Reveals the Adaptive Role of the Epigenome in Three Deep-Sea Polychaetes.</title>
        <authorList>
            <person name="Perez M."/>
            <person name="Aroh O."/>
            <person name="Sun Y."/>
            <person name="Lan Y."/>
            <person name="Juniper S.K."/>
            <person name="Young C.R."/>
            <person name="Angers B."/>
            <person name="Qian P.Y."/>
        </authorList>
    </citation>
    <scope>NUCLEOTIDE SEQUENCE</scope>
    <source>
        <strain evidence="14">R07B-5</strain>
    </source>
</reference>
<evidence type="ECO:0000256" key="3">
    <source>
        <dbReference type="ARBA" id="ARBA00022614"/>
    </source>
</evidence>
<dbReference type="SMART" id="SM00369">
    <property type="entry name" value="LRR_TYP"/>
    <property type="match status" value="2"/>
</dbReference>
<comment type="subcellular location">
    <subcellularLocation>
        <location evidence="1">Membrane</location>
        <topology evidence="1">Single-pass type I membrane protein</topology>
    </subcellularLocation>
</comment>
<keyword evidence="7 11" id="KW-1133">Transmembrane helix</keyword>
<dbReference type="GO" id="GO:0005886">
    <property type="term" value="C:plasma membrane"/>
    <property type="evidence" value="ECO:0007669"/>
    <property type="project" value="TreeGrafter"/>
</dbReference>
<evidence type="ECO:0000256" key="8">
    <source>
        <dbReference type="ARBA" id="ARBA00023136"/>
    </source>
</evidence>
<evidence type="ECO:0000256" key="4">
    <source>
        <dbReference type="ARBA" id="ARBA00022692"/>
    </source>
</evidence>
<evidence type="ECO:0000313" key="15">
    <source>
        <dbReference type="Proteomes" id="UP001209878"/>
    </source>
</evidence>
<proteinExistence type="inferred from homology"/>
<keyword evidence="15" id="KW-1185">Reference proteome</keyword>
<comment type="similarity">
    <text evidence="2">Belongs to the Toll-like receptor family.</text>
</comment>
<evidence type="ECO:0000256" key="5">
    <source>
        <dbReference type="ARBA" id="ARBA00022729"/>
    </source>
</evidence>
<feature type="signal peptide" evidence="12">
    <location>
        <begin position="1"/>
        <end position="29"/>
    </location>
</feature>
<comment type="caution">
    <text evidence="14">The sequence shown here is derived from an EMBL/GenBank/DDBJ whole genome shotgun (WGS) entry which is preliminary data.</text>
</comment>
<evidence type="ECO:0000256" key="6">
    <source>
        <dbReference type="ARBA" id="ARBA00022737"/>
    </source>
</evidence>
<dbReference type="InterPro" id="IPR000483">
    <property type="entry name" value="Cys-rich_flank_reg_C"/>
</dbReference>
<evidence type="ECO:0000256" key="9">
    <source>
        <dbReference type="ARBA" id="ARBA00023170"/>
    </source>
</evidence>
<accession>A0AAD9UJY2</accession>
<evidence type="ECO:0000256" key="7">
    <source>
        <dbReference type="ARBA" id="ARBA00022989"/>
    </source>
</evidence>
<dbReference type="GO" id="GO:0007165">
    <property type="term" value="P:signal transduction"/>
    <property type="evidence" value="ECO:0007669"/>
    <property type="project" value="InterPro"/>
</dbReference>
<dbReference type="Pfam" id="PF13676">
    <property type="entry name" value="TIR_2"/>
    <property type="match status" value="1"/>
</dbReference>
<feature type="chain" id="PRO_5042131984" description="TIR domain-containing protein" evidence="12">
    <location>
        <begin position="30"/>
        <end position="491"/>
    </location>
</feature>
<dbReference type="EMBL" id="JAODUO010000038">
    <property type="protein sequence ID" value="KAK2192116.1"/>
    <property type="molecule type" value="Genomic_DNA"/>
</dbReference>
<evidence type="ECO:0000256" key="2">
    <source>
        <dbReference type="ARBA" id="ARBA00009634"/>
    </source>
</evidence>
<dbReference type="Gene3D" id="3.80.10.10">
    <property type="entry name" value="Ribonuclease Inhibitor"/>
    <property type="match status" value="2"/>
</dbReference>
<keyword evidence="5 12" id="KW-0732">Signal</keyword>
<dbReference type="SMART" id="SM00255">
    <property type="entry name" value="TIR"/>
    <property type="match status" value="1"/>
</dbReference>
<dbReference type="Proteomes" id="UP001209878">
    <property type="component" value="Unassembled WGS sequence"/>
</dbReference>
<dbReference type="SUPFAM" id="SSF52058">
    <property type="entry name" value="L domain-like"/>
    <property type="match status" value="1"/>
</dbReference>
<keyword evidence="6" id="KW-0677">Repeat</keyword>
<dbReference type="PANTHER" id="PTHR24365:SF530">
    <property type="entry name" value="MSTPROX-RELATED"/>
    <property type="match status" value="1"/>
</dbReference>
<keyword evidence="9" id="KW-0675">Receptor</keyword>
<evidence type="ECO:0000256" key="10">
    <source>
        <dbReference type="ARBA" id="ARBA00023180"/>
    </source>
</evidence>
<dbReference type="InterPro" id="IPR001611">
    <property type="entry name" value="Leu-rich_rpt"/>
</dbReference>
<dbReference type="InterPro" id="IPR000157">
    <property type="entry name" value="TIR_dom"/>
</dbReference>
<feature type="domain" description="TIR" evidence="13">
    <location>
        <begin position="341"/>
        <end position="478"/>
    </location>
</feature>
<dbReference type="PANTHER" id="PTHR24365">
    <property type="entry name" value="TOLL-LIKE RECEPTOR"/>
    <property type="match status" value="1"/>
</dbReference>
<dbReference type="AlphaFoldDB" id="A0AAD9UJY2"/>
<sequence>MSVVVSLPQAMPVVVSLLVISWMFQSTAGSCPYGYKCHLERNTYVLECDLFDKTQQLKVDDVPAIATHLKIICTYRRPSLTLTLANLPNIQKLTLDHLDLATWDDTMFRGVTNMSHLVLKKLSRKRFDNDSFSGLRNLRSLEIEHLDELKYMHPNMLTPLLSLQSLSFRHVGSVYDALNYTDYGLVIQELHHLKHLRHLDLSHNQLSTLSVSARKALDEIPTVEVDISGNPLLCDCSNTDFVTWIHTTKRKFLNKQHTQCTGKNHTPNLLFYFDHEALMDSCRSPNTRWYLTILLPIGIAFIIIAVLICALYRYRWKCAYCCSRIHVYKMSSGDKVDPVVYERDAFICYSSSDRAWVCNELLKRLEDGHVSTIIHQRDFLPGSVLHDSIIESIDKCRYTILVFSPDFLASDWCKLETHLARSCIITQGRDVIVPIVLREFPNATLSPTFQGILEKSYLKWSDNPDEQPEFWDRDVRTSPMKGCEDVTYEGM</sequence>
<name>A0AAD9UJY2_RIDPI</name>
<keyword evidence="10" id="KW-0325">Glycoprotein</keyword>
<organism evidence="14 15">
    <name type="scientific">Ridgeia piscesae</name>
    <name type="common">Tubeworm</name>
    <dbReference type="NCBI Taxonomy" id="27915"/>
    <lineage>
        <taxon>Eukaryota</taxon>
        <taxon>Metazoa</taxon>
        <taxon>Spiralia</taxon>
        <taxon>Lophotrochozoa</taxon>
        <taxon>Annelida</taxon>
        <taxon>Polychaeta</taxon>
        <taxon>Sedentaria</taxon>
        <taxon>Canalipalpata</taxon>
        <taxon>Sabellida</taxon>
        <taxon>Siboglinidae</taxon>
        <taxon>Ridgeia</taxon>
    </lineage>
</organism>
<gene>
    <name evidence="14" type="ORF">NP493_38g04042</name>
</gene>
<evidence type="ECO:0000256" key="11">
    <source>
        <dbReference type="SAM" id="Phobius"/>
    </source>
</evidence>
<dbReference type="SMART" id="SM00082">
    <property type="entry name" value="LRRCT"/>
    <property type="match status" value="1"/>
</dbReference>
<evidence type="ECO:0000256" key="12">
    <source>
        <dbReference type="SAM" id="SignalP"/>
    </source>
</evidence>
<dbReference type="InterPro" id="IPR003591">
    <property type="entry name" value="Leu-rich_rpt_typical-subtyp"/>
</dbReference>
<dbReference type="Gene3D" id="3.40.50.10140">
    <property type="entry name" value="Toll/interleukin-1 receptor homology (TIR) domain"/>
    <property type="match status" value="1"/>
</dbReference>
<dbReference type="PROSITE" id="PS50104">
    <property type="entry name" value="TIR"/>
    <property type="match status" value="1"/>
</dbReference>
<dbReference type="GO" id="GO:0038023">
    <property type="term" value="F:signaling receptor activity"/>
    <property type="evidence" value="ECO:0007669"/>
    <property type="project" value="TreeGrafter"/>
</dbReference>
<keyword evidence="3" id="KW-0433">Leucine-rich repeat</keyword>
<dbReference type="PROSITE" id="PS51450">
    <property type="entry name" value="LRR"/>
    <property type="match status" value="1"/>
</dbReference>
<evidence type="ECO:0000313" key="14">
    <source>
        <dbReference type="EMBL" id="KAK2192116.1"/>
    </source>
</evidence>
<evidence type="ECO:0000259" key="13">
    <source>
        <dbReference type="PROSITE" id="PS50104"/>
    </source>
</evidence>
<keyword evidence="4 11" id="KW-0812">Transmembrane</keyword>
<dbReference type="Pfam" id="PF13855">
    <property type="entry name" value="LRR_8"/>
    <property type="match status" value="1"/>
</dbReference>
<evidence type="ECO:0000256" key="1">
    <source>
        <dbReference type="ARBA" id="ARBA00004479"/>
    </source>
</evidence>
<keyword evidence="8 11" id="KW-0472">Membrane</keyword>
<dbReference type="InterPro" id="IPR035897">
    <property type="entry name" value="Toll_tir_struct_dom_sf"/>
</dbReference>
<dbReference type="InterPro" id="IPR032675">
    <property type="entry name" value="LRR_dom_sf"/>
</dbReference>
<feature type="transmembrane region" description="Helical" evidence="11">
    <location>
        <begin position="289"/>
        <end position="314"/>
    </location>
</feature>
<protein>
    <recommendedName>
        <fullName evidence="13">TIR domain-containing protein</fullName>
    </recommendedName>
</protein>
<dbReference type="SUPFAM" id="SSF52200">
    <property type="entry name" value="Toll/Interleukin receptor TIR domain"/>
    <property type="match status" value="1"/>
</dbReference>